<dbReference type="InterPro" id="IPR001647">
    <property type="entry name" value="HTH_TetR"/>
</dbReference>
<comment type="caution">
    <text evidence="4">The sequence shown here is derived from an EMBL/GenBank/DDBJ whole genome shotgun (WGS) entry which is preliminary data.</text>
</comment>
<dbReference type="Gene3D" id="1.10.357.10">
    <property type="entry name" value="Tetracycline Repressor, domain 2"/>
    <property type="match status" value="1"/>
</dbReference>
<dbReference type="EMBL" id="BMIN01000014">
    <property type="protein sequence ID" value="GGD20474.1"/>
    <property type="molecule type" value="Genomic_DNA"/>
</dbReference>
<dbReference type="Pfam" id="PF00440">
    <property type="entry name" value="TetR_N"/>
    <property type="match status" value="1"/>
</dbReference>
<feature type="DNA-binding region" description="H-T-H motif" evidence="2">
    <location>
        <begin position="36"/>
        <end position="55"/>
    </location>
</feature>
<evidence type="ECO:0000259" key="3">
    <source>
        <dbReference type="PROSITE" id="PS50977"/>
    </source>
</evidence>
<evidence type="ECO:0000313" key="4">
    <source>
        <dbReference type="EMBL" id="GGD20474.1"/>
    </source>
</evidence>
<accession>A0ABQ1QAM7</accession>
<sequence length="205" mass="24177">MNGSGSMKGFQDDGMKEELYNRATKLFIERGYEEVTMKEIAEEANLSEKQFVKMFNSKGDFVIELMMEGFSLEEEDAKELERIDLNKAVADIVYDYIMRRLDRYMVFGKKMFKEMMSWSLSLMKKKPALMNKFVQMDFMFVDDLIEFLDELKDKGCFEDNFDSVQAGEVIYSVLAFEFLVYIYQPNHSREQLNNGLKKKLQFILT</sequence>
<gene>
    <name evidence="4" type="ORF">GCM10011389_30150</name>
</gene>
<protein>
    <recommendedName>
        <fullName evidence="3">HTH tetR-type domain-containing protein</fullName>
    </recommendedName>
</protein>
<dbReference type="InterPro" id="IPR009057">
    <property type="entry name" value="Homeodomain-like_sf"/>
</dbReference>
<evidence type="ECO:0000256" key="1">
    <source>
        <dbReference type="ARBA" id="ARBA00023125"/>
    </source>
</evidence>
<evidence type="ECO:0000256" key="2">
    <source>
        <dbReference type="PROSITE-ProRule" id="PRU00335"/>
    </source>
</evidence>
<feature type="domain" description="HTH tetR-type" evidence="3">
    <location>
        <begin position="13"/>
        <end position="73"/>
    </location>
</feature>
<name>A0ABQ1QAM7_9BACI</name>
<keyword evidence="1 2" id="KW-0238">DNA-binding</keyword>
<dbReference type="PROSITE" id="PS50977">
    <property type="entry name" value="HTH_TETR_2"/>
    <property type="match status" value="1"/>
</dbReference>
<reference evidence="5" key="1">
    <citation type="journal article" date="2019" name="Int. J. Syst. Evol. Microbiol.">
        <title>The Global Catalogue of Microorganisms (GCM) 10K type strain sequencing project: providing services to taxonomists for standard genome sequencing and annotation.</title>
        <authorList>
            <consortium name="The Broad Institute Genomics Platform"/>
            <consortium name="The Broad Institute Genome Sequencing Center for Infectious Disease"/>
            <person name="Wu L."/>
            <person name="Ma J."/>
        </authorList>
    </citation>
    <scope>NUCLEOTIDE SEQUENCE [LARGE SCALE GENOMIC DNA]</scope>
    <source>
        <strain evidence="5">CGMCC 1.15353</strain>
    </source>
</reference>
<organism evidence="4 5">
    <name type="scientific">Pontibacillus salipaludis</name>
    <dbReference type="NCBI Taxonomy" id="1697394"/>
    <lineage>
        <taxon>Bacteria</taxon>
        <taxon>Bacillati</taxon>
        <taxon>Bacillota</taxon>
        <taxon>Bacilli</taxon>
        <taxon>Bacillales</taxon>
        <taxon>Bacillaceae</taxon>
        <taxon>Pontibacillus</taxon>
    </lineage>
</organism>
<dbReference type="SUPFAM" id="SSF46689">
    <property type="entry name" value="Homeodomain-like"/>
    <property type="match status" value="1"/>
</dbReference>
<proteinExistence type="predicted"/>
<dbReference type="Proteomes" id="UP000642571">
    <property type="component" value="Unassembled WGS sequence"/>
</dbReference>
<evidence type="ECO:0000313" key="5">
    <source>
        <dbReference type="Proteomes" id="UP000642571"/>
    </source>
</evidence>
<keyword evidence="5" id="KW-1185">Reference proteome</keyword>